<dbReference type="STRING" id="337701.SAMN05444398_11290"/>
<sequence>MPVIRINDATFADLKSVATWLGTETPSQTVDYLVREKMDLLGLERDDVQEEVAHRDSPNLPSAEGALEFRSAPGLSFTRMLEASVDGQPQAKANWSAVLLEVITSTKKKTGMDATALSHELQVPSKPYEYASEGYKFLPDLGISIQGQSAQDAWKEIKRLADKHRVAVTVRFQWRENDKAQHPGRIGILRAGE</sequence>
<evidence type="ECO:0000313" key="2">
    <source>
        <dbReference type="Proteomes" id="UP000183974"/>
    </source>
</evidence>
<reference evidence="1 2" key="1">
    <citation type="submission" date="2016-11" db="EMBL/GenBank/DDBJ databases">
        <authorList>
            <person name="Jaros S."/>
            <person name="Januszkiewicz K."/>
            <person name="Wedrychowicz H."/>
        </authorList>
    </citation>
    <scope>NUCLEOTIDE SEQUENCE [LARGE SCALE GENOMIC DNA]</scope>
    <source>
        <strain evidence="1 2">DSM 29589</strain>
    </source>
</reference>
<keyword evidence="2" id="KW-1185">Reference proteome</keyword>
<dbReference type="AlphaFoldDB" id="A0A1M7HCW5"/>
<name>A0A1M7HCW5_9RHOB</name>
<dbReference type="Proteomes" id="UP000183974">
    <property type="component" value="Unassembled WGS sequence"/>
</dbReference>
<protein>
    <submittedName>
        <fullName evidence="1">Uncharacterized protein</fullName>
    </submittedName>
</protein>
<proteinExistence type="predicted"/>
<accession>A0A1M7HCW5</accession>
<organism evidence="1 2">
    <name type="scientific">Roseovarius pacificus</name>
    <dbReference type="NCBI Taxonomy" id="337701"/>
    <lineage>
        <taxon>Bacteria</taxon>
        <taxon>Pseudomonadati</taxon>
        <taxon>Pseudomonadota</taxon>
        <taxon>Alphaproteobacteria</taxon>
        <taxon>Rhodobacterales</taxon>
        <taxon>Roseobacteraceae</taxon>
        <taxon>Roseovarius</taxon>
    </lineage>
</organism>
<evidence type="ECO:0000313" key="1">
    <source>
        <dbReference type="EMBL" id="SHM26304.1"/>
    </source>
</evidence>
<gene>
    <name evidence="1" type="ORF">SAMN05444398_11290</name>
</gene>
<dbReference type="NCBIfam" id="NF047386">
    <property type="entry name" value="T4SS_SepA_fam"/>
    <property type="match status" value="1"/>
</dbReference>
<dbReference type="RefSeq" id="WP_073036391.1">
    <property type="nucleotide sequence ID" value="NZ_BMLR01000008.1"/>
</dbReference>
<dbReference type="OrthoDB" id="7594189at2"/>
<dbReference type="EMBL" id="FRBR01000012">
    <property type="protein sequence ID" value="SHM26304.1"/>
    <property type="molecule type" value="Genomic_DNA"/>
</dbReference>